<sequence>GYKYTVDIDLAKYFDTVNHDLLIGMVREQVKDETIIRLIRKFLKSGVMSNGLLSPSTKGTPQGGNLSPLLSNIYLNNFDRLLEKRGHKFVRYADDCVIYVKSKRAAERVMTSCTKYLEEKLKLKVNRDKSNTGSPLKLNFLGFSLYKARGKAGIRPHQESIKRFKDRIRQITSRKRGRSIQ</sequence>
<feature type="domain" description="Reverse transcriptase" evidence="1">
    <location>
        <begin position="1"/>
        <end position="145"/>
    </location>
</feature>
<name>A0A226BWX3_9FIRM</name>
<dbReference type="AlphaFoldDB" id="A0A226BWX3"/>
<dbReference type="GO" id="GO:0003964">
    <property type="term" value="F:RNA-directed DNA polymerase activity"/>
    <property type="evidence" value="ECO:0007669"/>
    <property type="project" value="UniProtKB-KW"/>
</dbReference>
<dbReference type="PANTHER" id="PTHR34047">
    <property type="entry name" value="NUCLEAR INTRON MATURASE 1, MITOCHONDRIAL-RELATED"/>
    <property type="match status" value="1"/>
</dbReference>
<keyword evidence="2" id="KW-0695">RNA-directed DNA polymerase</keyword>
<keyword evidence="3" id="KW-1185">Reference proteome</keyword>
<dbReference type="InterPro" id="IPR000477">
    <property type="entry name" value="RT_dom"/>
</dbReference>
<dbReference type="InterPro" id="IPR043128">
    <property type="entry name" value="Rev_trsase/Diguanyl_cyclase"/>
</dbReference>
<dbReference type="Pfam" id="PF00078">
    <property type="entry name" value="RVT_1"/>
    <property type="match status" value="1"/>
</dbReference>
<evidence type="ECO:0000313" key="2">
    <source>
        <dbReference type="EMBL" id="OWZ82617.1"/>
    </source>
</evidence>
<keyword evidence="2" id="KW-0548">Nucleotidyltransferase</keyword>
<evidence type="ECO:0000259" key="1">
    <source>
        <dbReference type="PROSITE" id="PS50878"/>
    </source>
</evidence>
<comment type="caution">
    <text evidence="2">The sequence shown here is derived from an EMBL/GenBank/DDBJ whole genome shotgun (WGS) entry which is preliminary data.</text>
</comment>
<protein>
    <submittedName>
        <fullName evidence="2">Group II intron reverse transcriptase/maturase</fullName>
    </submittedName>
</protein>
<dbReference type="PANTHER" id="PTHR34047:SF8">
    <property type="entry name" value="PROTEIN YKFC"/>
    <property type="match status" value="1"/>
</dbReference>
<gene>
    <name evidence="2" type="ORF">CDO51_13210</name>
</gene>
<dbReference type="CDD" id="cd01651">
    <property type="entry name" value="RT_G2_intron"/>
    <property type="match status" value="1"/>
</dbReference>
<feature type="non-terminal residue" evidence="2">
    <location>
        <position position="181"/>
    </location>
</feature>
<dbReference type="InterPro" id="IPR043502">
    <property type="entry name" value="DNA/RNA_pol_sf"/>
</dbReference>
<dbReference type="PROSITE" id="PS50878">
    <property type="entry name" value="RT_POL"/>
    <property type="match status" value="1"/>
</dbReference>
<dbReference type="Gene3D" id="3.30.70.270">
    <property type="match status" value="1"/>
</dbReference>
<dbReference type="RefSeq" id="WP_240503599.1">
    <property type="nucleotide sequence ID" value="NZ_NIQC01000088.1"/>
</dbReference>
<reference evidence="2 3" key="1">
    <citation type="submission" date="2017-06" db="EMBL/GenBank/DDBJ databases">
        <title>Draft Genome Sequence of Natranaerobius trueperi halophilic, alkalithermophilic bacteria from soda lakes.</title>
        <authorList>
            <person name="Zhao B."/>
        </authorList>
    </citation>
    <scope>NUCLEOTIDE SEQUENCE [LARGE SCALE GENOMIC DNA]</scope>
    <source>
        <strain evidence="2 3">DSM 18760</strain>
    </source>
</reference>
<accession>A0A226BWX3</accession>
<evidence type="ECO:0000313" key="3">
    <source>
        <dbReference type="Proteomes" id="UP000214588"/>
    </source>
</evidence>
<dbReference type="InterPro" id="IPR051083">
    <property type="entry name" value="GrpII_Intron_Splice-Mob/Def"/>
</dbReference>
<proteinExistence type="predicted"/>
<dbReference type="EMBL" id="NIQC01000088">
    <property type="protein sequence ID" value="OWZ82617.1"/>
    <property type="molecule type" value="Genomic_DNA"/>
</dbReference>
<dbReference type="SUPFAM" id="SSF56672">
    <property type="entry name" value="DNA/RNA polymerases"/>
    <property type="match status" value="1"/>
</dbReference>
<dbReference type="Proteomes" id="UP000214588">
    <property type="component" value="Unassembled WGS sequence"/>
</dbReference>
<keyword evidence="2" id="KW-0808">Transferase</keyword>
<organism evidence="2 3">
    <name type="scientific">Natranaerobius trueperi</name>
    <dbReference type="NCBI Taxonomy" id="759412"/>
    <lineage>
        <taxon>Bacteria</taxon>
        <taxon>Bacillati</taxon>
        <taxon>Bacillota</taxon>
        <taxon>Clostridia</taxon>
        <taxon>Natranaerobiales</taxon>
        <taxon>Natranaerobiaceae</taxon>
        <taxon>Natranaerobius</taxon>
    </lineage>
</organism>
<feature type="non-terminal residue" evidence="2">
    <location>
        <position position="1"/>
    </location>
</feature>